<feature type="region of interest" description="Disordered" evidence="1">
    <location>
        <begin position="427"/>
        <end position="469"/>
    </location>
</feature>
<feature type="region of interest" description="Disordered" evidence="1">
    <location>
        <begin position="195"/>
        <end position="246"/>
    </location>
</feature>
<organism evidence="2 3">
    <name type="scientific">Imshaugia aleurites</name>
    <dbReference type="NCBI Taxonomy" id="172621"/>
    <lineage>
        <taxon>Eukaryota</taxon>
        <taxon>Fungi</taxon>
        <taxon>Dikarya</taxon>
        <taxon>Ascomycota</taxon>
        <taxon>Pezizomycotina</taxon>
        <taxon>Lecanoromycetes</taxon>
        <taxon>OSLEUM clade</taxon>
        <taxon>Lecanoromycetidae</taxon>
        <taxon>Lecanorales</taxon>
        <taxon>Lecanorineae</taxon>
        <taxon>Parmeliaceae</taxon>
        <taxon>Imshaugia</taxon>
    </lineage>
</organism>
<reference evidence="2" key="1">
    <citation type="submission" date="2021-03" db="EMBL/GenBank/DDBJ databases">
        <authorList>
            <person name="Tagirdzhanova G."/>
        </authorList>
    </citation>
    <scope>NUCLEOTIDE SEQUENCE</scope>
</reference>
<keyword evidence="3" id="KW-1185">Reference proteome</keyword>
<feature type="region of interest" description="Disordered" evidence="1">
    <location>
        <begin position="486"/>
        <end position="597"/>
    </location>
</feature>
<feature type="compositionally biased region" description="Polar residues" evidence="1">
    <location>
        <begin position="521"/>
        <end position="537"/>
    </location>
</feature>
<dbReference type="AlphaFoldDB" id="A0A8H3J3C8"/>
<evidence type="ECO:0000313" key="2">
    <source>
        <dbReference type="EMBL" id="CAF9939971.1"/>
    </source>
</evidence>
<evidence type="ECO:0000313" key="3">
    <source>
        <dbReference type="Proteomes" id="UP000664534"/>
    </source>
</evidence>
<sequence>MDDQTSAFTCDDGFFESAWTGDDDVIHTAVNALMPPDATRNNDTIGASNNAIYYRRTNILTTTSCEESSVGANFQAVESHPETLVNAISCEKSDYDSVGSVGRCFSRIEPETSDQRNSAESDSATSPAGMTENLVLGGMGLGISQDPVCASALDGCAVKAAADSEEDVPPIVLQAYKAAQKTQGEGEDDLAEKALEGENTASDVLCPSPRRKTYRPMRPSRGVHPIDDSQPSAERRLAPPLRPSRGVQPMISQKIALSVVIETASDPRAVVPRVTDSSLMEFSSSESGYVSPPVSRKRATAEETSETAKRRAANHVKNRYTILSRRSKTQQQQQQQQPQPVQDHSDQSNATSTPASYEDDEFARTLEESNEEMSDVGSHTVSPTLMHTYPPSHPFTEAMPQQPQWAYPPNTLSSPTDPSQMFMSNGLGHSSHVSTGLSSQSGFKAPSPMYIDPTLDPTANWPQDPTDQQHTDYLFDDLLAGSMSSSTTAPLPPVHTPSGFVSSSSSSSALLHPSRRPSNAGAPSSLSAVQQYTSTLSSHDEEGSIISSSTTTATAAARPMSPMSVVDSPEAMTTRKEPSELSPSARSRLTLTIEEPNSETMADLMSILAKSKAKTKLEVN</sequence>
<name>A0A8H3J3C8_9LECA</name>
<evidence type="ECO:0000256" key="1">
    <source>
        <dbReference type="SAM" id="MobiDB-lite"/>
    </source>
</evidence>
<dbReference type="OrthoDB" id="10537863at2759"/>
<accession>A0A8H3J3C8</accession>
<feature type="compositionally biased region" description="Low complexity" evidence="1">
    <location>
        <begin position="330"/>
        <end position="342"/>
    </location>
</feature>
<gene>
    <name evidence="2" type="ORF">IMSHALPRED_001702</name>
</gene>
<proteinExistence type="predicted"/>
<feature type="region of interest" description="Disordered" evidence="1">
    <location>
        <begin position="280"/>
        <end position="393"/>
    </location>
</feature>
<feature type="compositionally biased region" description="Polar residues" evidence="1">
    <location>
        <begin position="427"/>
        <end position="442"/>
    </location>
</feature>
<comment type="caution">
    <text evidence="2">The sequence shown here is derived from an EMBL/GenBank/DDBJ whole genome shotgun (WGS) entry which is preliminary data.</text>
</comment>
<feature type="compositionally biased region" description="Polar residues" evidence="1">
    <location>
        <begin position="581"/>
        <end position="590"/>
    </location>
</feature>
<protein>
    <submittedName>
        <fullName evidence="2">Uncharacterized protein</fullName>
    </submittedName>
</protein>
<feature type="region of interest" description="Disordered" evidence="1">
    <location>
        <begin position="107"/>
        <end position="131"/>
    </location>
</feature>
<dbReference type="Proteomes" id="UP000664534">
    <property type="component" value="Unassembled WGS sequence"/>
</dbReference>
<feature type="compositionally biased region" description="Basic and acidic residues" evidence="1">
    <location>
        <begin position="107"/>
        <end position="119"/>
    </location>
</feature>
<dbReference type="EMBL" id="CAJPDT010000125">
    <property type="protein sequence ID" value="CAF9939971.1"/>
    <property type="molecule type" value="Genomic_DNA"/>
</dbReference>
<feature type="compositionally biased region" description="Low complexity" evidence="1">
    <location>
        <begin position="544"/>
        <end position="557"/>
    </location>
</feature>